<dbReference type="Proteomes" id="UP001644719">
    <property type="component" value="Unassembled WGS sequence"/>
</dbReference>
<comment type="similarity">
    <text evidence="8">Belongs to the precorrin methyltransferase family.</text>
</comment>
<dbReference type="InterPro" id="IPR022419">
    <property type="entry name" value="Porphobilin_deaminase_cofac_BS"/>
</dbReference>
<dbReference type="SUPFAM" id="SSF53850">
    <property type="entry name" value="Periplasmic binding protein-like II"/>
    <property type="match status" value="1"/>
</dbReference>
<dbReference type="Pfam" id="PF01379">
    <property type="entry name" value="Porphobil_deam"/>
    <property type="match status" value="1"/>
</dbReference>
<dbReference type="Pfam" id="PF02602">
    <property type="entry name" value="HEM4"/>
    <property type="match status" value="1"/>
</dbReference>
<comment type="caution">
    <text evidence="13">The sequence shown here is derived from an EMBL/GenBank/DDBJ whole genome shotgun (WGS) entry which is preliminary data.</text>
</comment>
<dbReference type="SUPFAM" id="SSF69618">
    <property type="entry name" value="HemD-like"/>
    <property type="match status" value="1"/>
</dbReference>
<dbReference type="Gene3D" id="3.40.190.10">
    <property type="entry name" value="Periplasmic binding protein-like II"/>
    <property type="match status" value="2"/>
</dbReference>
<comment type="subunit">
    <text evidence="7">Monomer.</text>
</comment>
<dbReference type="Pfam" id="PF00590">
    <property type="entry name" value="TP_methylase"/>
    <property type="match status" value="1"/>
</dbReference>
<evidence type="ECO:0000313" key="13">
    <source>
        <dbReference type="EMBL" id="NSG85401.1"/>
    </source>
</evidence>
<dbReference type="InterPro" id="IPR000860">
    <property type="entry name" value="HemC"/>
</dbReference>
<comment type="catalytic activity">
    <reaction evidence="6 7">
        <text>4 porphobilinogen + H2O = hydroxymethylbilane + 4 NH4(+)</text>
        <dbReference type="Rhea" id="RHEA:13185"/>
        <dbReference type="ChEBI" id="CHEBI:15377"/>
        <dbReference type="ChEBI" id="CHEBI:28938"/>
        <dbReference type="ChEBI" id="CHEBI:57845"/>
        <dbReference type="ChEBI" id="CHEBI:58126"/>
        <dbReference type="EC" id="2.5.1.61"/>
    </reaction>
</comment>
<feature type="domain" description="Tetrapyrrole methylase" evidence="9">
    <location>
        <begin position="312"/>
        <end position="523"/>
    </location>
</feature>
<comment type="function">
    <text evidence="1 7">Tetrapolymerization of the monopyrrole PBG into the hydroxymethylbilane pre-uroporphyrinogen in several discrete steps.</text>
</comment>
<evidence type="ECO:0000256" key="2">
    <source>
        <dbReference type="ARBA" id="ARBA00022603"/>
    </source>
</evidence>
<dbReference type="InterPro" id="IPR003043">
    <property type="entry name" value="Uropor_MeTrfase_CS"/>
</dbReference>
<dbReference type="InterPro" id="IPR014776">
    <property type="entry name" value="4pyrrole_Mease_sub2"/>
</dbReference>
<feature type="domain" description="Tetrapyrrole biosynthesis uroporphyrinogen III synthase" evidence="11">
    <location>
        <begin position="574"/>
        <end position="799"/>
    </location>
</feature>
<evidence type="ECO:0000259" key="11">
    <source>
        <dbReference type="Pfam" id="PF02602"/>
    </source>
</evidence>
<dbReference type="Gene3D" id="3.40.50.10090">
    <property type="match status" value="2"/>
</dbReference>
<feature type="modified residue" description="S-(dipyrrolylmethanemethyl)cysteine" evidence="7">
    <location>
        <position position="237"/>
    </location>
</feature>
<gene>
    <name evidence="7 13" type="primary">hemC</name>
    <name evidence="13" type="ORF">G5B17_08130</name>
</gene>
<keyword evidence="14" id="KW-1185">Reference proteome</keyword>
<dbReference type="SUPFAM" id="SSF53790">
    <property type="entry name" value="Tetrapyrrole methylase"/>
    <property type="match status" value="1"/>
</dbReference>
<proteinExistence type="inferred from homology"/>
<dbReference type="InterPro" id="IPR006366">
    <property type="entry name" value="CobA/CysG_C"/>
</dbReference>
<keyword evidence="3 7" id="KW-0808">Transferase</keyword>
<dbReference type="PROSITE" id="PS00840">
    <property type="entry name" value="SUMT_2"/>
    <property type="match status" value="1"/>
</dbReference>
<dbReference type="PRINTS" id="PR00151">
    <property type="entry name" value="PORPHBDMNASE"/>
</dbReference>
<dbReference type="PROSITE" id="PS00533">
    <property type="entry name" value="PORPHOBILINOGEN_DEAM"/>
    <property type="match status" value="1"/>
</dbReference>
<dbReference type="InterPro" id="IPR003754">
    <property type="entry name" value="4pyrrol_synth_uPrphyn_synth"/>
</dbReference>
<evidence type="ECO:0000256" key="5">
    <source>
        <dbReference type="ARBA" id="ARBA00023244"/>
    </source>
</evidence>
<evidence type="ECO:0000256" key="3">
    <source>
        <dbReference type="ARBA" id="ARBA00022679"/>
    </source>
</evidence>
<evidence type="ECO:0000256" key="8">
    <source>
        <dbReference type="RuleBase" id="RU003960"/>
    </source>
</evidence>
<dbReference type="EMBL" id="JAAITS010000018">
    <property type="protein sequence ID" value="NSG85401.1"/>
    <property type="molecule type" value="Genomic_DNA"/>
</dbReference>
<dbReference type="PANTHER" id="PTHR45790">
    <property type="entry name" value="SIROHEME SYNTHASE-RELATED"/>
    <property type="match status" value="1"/>
</dbReference>
<comment type="cofactor">
    <cofactor evidence="7">
        <name>dipyrromethane</name>
        <dbReference type="ChEBI" id="CHEBI:60342"/>
    </cofactor>
    <text evidence="7">Binds 1 dipyrromethane group covalently.</text>
</comment>
<dbReference type="SUPFAM" id="SSF54782">
    <property type="entry name" value="Porphobilinogen deaminase (hydroxymethylbilane synthase), C-terminal domain"/>
    <property type="match status" value="1"/>
</dbReference>
<dbReference type="Pfam" id="PF03900">
    <property type="entry name" value="Porphobil_deamC"/>
    <property type="match status" value="1"/>
</dbReference>
<evidence type="ECO:0000256" key="4">
    <source>
        <dbReference type="ARBA" id="ARBA00022691"/>
    </source>
</evidence>
<evidence type="ECO:0000313" key="14">
    <source>
        <dbReference type="Proteomes" id="UP001644719"/>
    </source>
</evidence>
<dbReference type="GO" id="GO:0004418">
    <property type="term" value="F:hydroxymethylbilane synthase activity"/>
    <property type="evidence" value="ECO:0007669"/>
    <property type="project" value="UniProtKB-EC"/>
</dbReference>
<dbReference type="NCBIfam" id="TIGR00212">
    <property type="entry name" value="hemC"/>
    <property type="match status" value="1"/>
</dbReference>
<dbReference type="Gene3D" id="3.40.1010.10">
    <property type="entry name" value="Cobalt-precorrin-4 Transmethylase, Domain 1"/>
    <property type="match status" value="1"/>
</dbReference>
<evidence type="ECO:0000256" key="7">
    <source>
        <dbReference type="HAMAP-Rule" id="MF_00260"/>
    </source>
</evidence>
<dbReference type="HAMAP" id="MF_00260">
    <property type="entry name" value="Porphobil_deam"/>
    <property type="match status" value="1"/>
</dbReference>
<dbReference type="InterPro" id="IPR036803">
    <property type="entry name" value="Porphobilinogen_deaminase_C_sf"/>
</dbReference>
<dbReference type="Gene3D" id="3.30.160.40">
    <property type="entry name" value="Porphobilinogen deaminase, C-terminal domain"/>
    <property type="match status" value="1"/>
</dbReference>
<dbReference type="InterPro" id="IPR050161">
    <property type="entry name" value="Siro_Cobalamin_biosynth"/>
</dbReference>
<sequence>MNKKVVIGSRESKLAVLQSQMVKDYIVCRHPQMDVEILTMKTTGDKILDRTLDKIGGKGLFVKELDRALLEGRSQLSVHSLKDMPMEVPEKLPILAFSKREDVRDVLVLPKGCDVLDPLKPIGCSSLRRKLQLKEIYPDMQVKSIRGNLQTRLEKLDSGEYSALVLAAAGLKRLGLENRISRYFDTEEMIPAAGQGILAVQGIDGLDYEFLKGYDDLQAHQAATAERAFVKYLNGGCTSPVAAYGEIKDGQLKLTGLYYEEKTGHYLKGYKTGNPSDAEKLGTSLAKELQERCKVEYKESGLQEDNKKEPGKVWLVGAGPGDVGLFTMKGAQVLEQADVVVYDSLVGQGILTRIPASAKLINVGKRAGHHTMSQEKINQVLADEAKKGNRVVRLKGGDPFLFGRGGEELELLTKEGIPYEVVPGVTSPISVPAYNGIPVTHRDFCSSVHVITGHKRKGMEYDIDFEALVHTKGTLVFLMGITAMEDICSGLMKAGMDPDMPAAVLSKGTTAGQQRVVATVATLKTASDQAKIQTPAIIVVGKVCTLADDFAWYEKLPLAGWKILVTRPKENISRTAALLREKGAEVLELPSISIIPLEDQSRLYQAFSHIRSYDWLVFTSPAGVEVFFRQMEKKKIDLRSLGNAKIAVIGEGTKKKFLERGIYPDFMPSVYDGNTLGKELGALLNGTEKILIPRASLGNRELAEELKKTGAQVDDVPTYETGYVSSPLINEKKEFEEGTIDLAVFTSASTVKGFVESTKGLDYSRVRAACIGKQTRAAADSYGMQTYMSEKATIDSLIELVETLKRSEEKWN</sequence>
<dbReference type="InterPro" id="IPR022417">
    <property type="entry name" value="Porphobilin_deaminase_N"/>
</dbReference>
<dbReference type="NCBIfam" id="TIGR01469">
    <property type="entry name" value="cobA_cysG_Cterm"/>
    <property type="match status" value="1"/>
</dbReference>
<dbReference type="PANTHER" id="PTHR45790:SF3">
    <property type="entry name" value="S-ADENOSYL-L-METHIONINE-DEPENDENT UROPORPHYRINOGEN III METHYLTRANSFERASE, CHLOROPLASTIC"/>
    <property type="match status" value="1"/>
</dbReference>
<dbReference type="EC" id="2.5.1.61" evidence="7"/>
<evidence type="ECO:0000259" key="10">
    <source>
        <dbReference type="Pfam" id="PF01379"/>
    </source>
</evidence>
<dbReference type="CDD" id="cd06578">
    <property type="entry name" value="HemD"/>
    <property type="match status" value="1"/>
</dbReference>
<dbReference type="NCBIfam" id="NF004790">
    <property type="entry name" value="PRK06136.1"/>
    <property type="match status" value="1"/>
</dbReference>
<keyword evidence="5 7" id="KW-0627">Porphyrin biosynthesis</keyword>
<dbReference type="InterPro" id="IPR000878">
    <property type="entry name" value="4pyrrol_Mease"/>
</dbReference>
<accession>A0ABX2H688</accession>
<comment type="similarity">
    <text evidence="7">Belongs to the HMBS family.</text>
</comment>
<name>A0ABX2H688_9FIRM</name>
<protein>
    <recommendedName>
        <fullName evidence="7">Porphobilinogen deaminase</fullName>
        <shortName evidence="7">PBG</shortName>
        <ecNumber evidence="7">2.5.1.61</ecNumber>
    </recommendedName>
    <alternativeName>
        <fullName evidence="7">Hydroxymethylbilane synthase</fullName>
        <shortName evidence="7">HMBS</shortName>
    </alternativeName>
    <alternativeName>
        <fullName evidence="7">Pre-uroporphyrinogen synthase</fullName>
    </alternativeName>
</protein>
<evidence type="ECO:0000259" key="9">
    <source>
        <dbReference type="Pfam" id="PF00590"/>
    </source>
</evidence>
<feature type="domain" description="Porphobilinogen deaminase N-terminal" evidence="10">
    <location>
        <begin position="5"/>
        <end position="201"/>
    </location>
</feature>
<evidence type="ECO:0000256" key="1">
    <source>
        <dbReference type="ARBA" id="ARBA00002869"/>
    </source>
</evidence>
<keyword evidence="4" id="KW-0949">S-adenosyl-L-methionine</keyword>
<evidence type="ECO:0000256" key="6">
    <source>
        <dbReference type="ARBA" id="ARBA00048169"/>
    </source>
</evidence>
<dbReference type="InterPro" id="IPR022418">
    <property type="entry name" value="Porphobilinogen_deaminase_C"/>
</dbReference>
<reference evidence="13 14" key="1">
    <citation type="journal article" date="2020" name="Cell Host Microbe">
        <title>Functional and Genomic Variation between Human-Derived Isolates of Lachnospiraceae Reveals Inter- and Intra-Species Diversity.</title>
        <authorList>
            <person name="Sorbara M.T."/>
            <person name="Littmann E.R."/>
            <person name="Fontana E."/>
            <person name="Moody T.U."/>
            <person name="Kohout C.E."/>
            <person name="Gjonbalaj M."/>
            <person name="Eaton V."/>
            <person name="Seok R."/>
            <person name="Leiner I.M."/>
            <person name="Pamer E.G."/>
        </authorList>
    </citation>
    <scope>NUCLEOTIDE SEQUENCE [LARGE SCALE GENOMIC DNA]</scope>
    <source>
        <strain evidence="13 14">MSK.17.74</strain>
    </source>
</reference>
<dbReference type="InterPro" id="IPR035996">
    <property type="entry name" value="4pyrrol_Methylase_sf"/>
</dbReference>
<dbReference type="Gene3D" id="3.30.950.10">
    <property type="entry name" value="Methyltransferase, Cobalt-precorrin-4 Transmethylase, Domain 2"/>
    <property type="match status" value="1"/>
</dbReference>
<dbReference type="InterPro" id="IPR014777">
    <property type="entry name" value="4pyrrole_Mease_sub1"/>
</dbReference>
<dbReference type="CDD" id="cd11642">
    <property type="entry name" value="SUMT"/>
    <property type="match status" value="1"/>
</dbReference>
<feature type="domain" description="Porphobilinogen deaminase C-terminal" evidence="12">
    <location>
        <begin position="222"/>
        <end position="290"/>
    </location>
</feature>
<evidence type="ECO:0000259" key="12">
    <source>
        <dbReference type="Pfam" id="PF03900"/>
    </source>
</evidence>
<organism evidence="13 14">
    <name type="scientific">Blautia faecis</name>
    <dbReference type="NCBI Taxonomy" id="871665"/>
    <lineage>
        <taxon>Bacteria</taxon>
        <taxon>Bacillati</taxon>
        <taxon>Bacillota</taxon>
        <taxon>Clostridia</taxon>
        <taxon>Lachnospirales</taxon>
        <taxon>Lachnospiraceae</taxon>
        <taxon>Blautia</taxon>
    </lineage>
</organism>
<dbReference type="InterPro" id="IPR036108">
    <property type="entry name" value="4pyrrol_syn_uPrphyn_synt_sf"/>
</dbReference>
<comment type="miscellaneous">
    <text evidence="7">The porphobilinogen subunits are added to the dipyrromethane group.</text>
</comment>
<keyword evidence="2 8" id="KW-0489">Methyltransferase</keyword>